<evidence type="ECO:0000256" key="3">
    <source>
        <dbReference type="ARBA" id="ARBA00022692"/>
    </source>
</evidence>
<keyword evidence="1" id="KW-1003">Cell membrane</keyword>
<sequence>MVSRQQQGLTLQERRFLRRIVVLVIVFGMLWLIFAPGRGLLSYRRLQNRLDTLARENKVLAKNNAELRHDVNRLQHDGAYLEELARKKYGLLKKNEMVFEYKPARKKK</sequence>
<accession>A0A3B0WBK5</accession>
<evidence type="ECO:0000256" key="5">
    <source>
        <dbReference type="ARBA" id="ARBA00023136"/>
    </source>
</evidence>
<dbReference type="GO" id="GO:0043093">
    <property type="term" value="P:FtsZ-dependent cytokinesis"/>
    <property type="evidence" value="ECO:0007669"/>
    <property type="project" value="TreeGrafter"/>
</dbReference>
<protein>
    <recommendedName>
        <fullName evidence="10">Cell division protein DivIC (FtsB), stabilizes FtsL against RasP cleavage</fullName>
    </recommendedName>
</protein>
<evidence type="ECO:0000256" key="1">
    <source>
        <dbReference type="ARBA" id="ARBA00022475"/>
    </source>
</evidence>
<dbReference type="InterPro" id="IPR023081">
    <property type="entry name" value="Cell_div_FtsB"/>
</dbReference>
<evidence type="ECO:0000256" key="8">
    <source>
        <dbReference type="SAM" id="Phobius"/>
    </source>
</evidence>
<feature type="transmembrane region" description="Helical" evidence="8">
    <location>
        <begin position="20"/>
        <end position="41"/>
    </location>
</feature>
<evidence type="ECO:0000256" key="2">
    <source>
        <dbReference type="ARBA" id="ARBA00022618"/>
    </source>
</evidence>
<reference evidence="9" key="1">
    <citation type="submission" date="2018-06" db="EMBL/GenBank/DDBJ databases">
        <authorList>
            <person name="Zhirakovskaya E."/>
        </authorList>
    </citation>
    <scope>NUCLEOTIDE SEQUENCE</scope>
</reference>
<keyword evidence="5 8" id="KW-0472">Membrane</keyword>
<dbReference type="Pfam" id="PF04977">
    <property type="entry name" value="DivIC"/>
    <property type="match status" value="1"/>
</dbReference>
<dbReference type="PANTHER" id="PTHR37485">
    <property type="entry name" value="CELL DIVISION PROTEIN FTSB"/>
    <property type="match status" value="1"/>
</dbReference>
<keyword evidence="2" id="KW-0132">Cell division</keyword>
<dbReference type="AlphaFoldDB" id="A0A3B0WBK5"/>
<organism evidence="9">
    <name type="scientific">hydrothermal vent metagenome</name>
    <dbReference type="NCBI Taxonomy" id="652676"/>
    <lineage>
        <taxon>unclassified sequences</taxon>
        <taxon>metagenomes</taxon>
        <taxon>ecological metagenomes</taxon>
    </lineage>
</organism>
<feature type="coiled-coil region" evidence="7">
    <location>
        <begin position="43"/>
        <end position="77"/>
    </location>
</feature>
<gene>
    <name evidence="9" type="ORF">MNBD_DELTA04-1716</name>
</gene>
<name>A0A3B0WBK5_9ZZZZ</name>
<dbReference type="EMBL" id="UOEY01000117">
    <property type="protein sequence ID" value="VAW41034.1"/>
    <property type="molecule type" value="Genomic_DNA"/>
</dbReference>
<keyword evidence="3 8" id="KW-0812">Transmembrane</keyword>
<evidence type="ECO:0000256" key="7">
    <source>
        <dbReference type="SAM" id="Coils"/>
    </source>
</evidence>
<evidence type="ECO:0000256" key="4">
    <source>
        <dbReference type="ARBA" id="ARBA00022989"/>
    </source>
</evidence>
<keyword evidence="7" id="KW-0175">Coiled coil</keyword>
<dbReference type="GO" id="GO:0030428">
    <property type="term" value="C:cell septum"/>
    <property type="evidence" value="ECO:0007669"/>
    <property type="project" value="TreeGrafter"/>
</dbReference>
<dbReference type="PANTHER" id="PTHR37485:SF1">
    <property type="entry name" value="CELL DIVISION PROTEIN FTSB"/>
    <property type="match status" value="1"/>
</dbReference>
<proteinExistence type="predicted"/>
<evidence type="ECO:0000256" key="6">
    <source>
        <dbReference type="ARBA" id="ARBA00023306"/>
    </source>
</evidence>
<evidence type="ECO:0008006" key="10">
    <source>
        <dbReference type="Google" id="ProtNLM"/>
    </source>
</evidence>
<dbReference type="InterPro" id="IPR007060">
    <property type="entry name" value="FtsL/DivIC"/>
</dbReference>
<keyword evidence="6" id="KW-0131">Cell cycle</keyword>
<keyword evidence="4 8" id="KW-1133">Transmembrane helix</keyword>
<evidence type="ECO:0000313" key="9">
    <source>
        <dbReference type="EMBL" id="VAW41034.1"/>
    </source>
</evidence>